<comment type="caution">
    <text evidence="2">The sequence shown here is derived from an EMBL/GenBank/DDBJ whole genome shotgun (WGS) entry which is preliminary data.</text>
</comment>
<gene>
    <name evidence="2" type="ORF">mPipKuh1_008722</name>
</gene>
<dbReference type="Proteomes" id="UP000558488">
    <property type="component" value="Unassembled WGS sequence"/>
</dbReference>
<feature type="region of interest" description="Disordered" evidence="1">
    <location>
        <begin position="37"/>
        <end position="62"/>
    </location>
</feature>
<evidence type="ECO:0000256" key="1">
    <source>
        <dbReference type="SAM" id="MobiDB-lite"/>
    </source>
</evidence>
<protein>
    <submittedName>
        <fullName evidence="2">Uncharacterized protein</fullName>
    </submittedName>
</protein>
<evidence type="ECO:0000313" key="3">
    <source>
        <dbReference type="Proteomes" id="UP000558488"/>
    </source>
</evidence>
<sequence>MLETDRTFGLTHAHFKGLKVPLWGWVEGGHRMWPARRAFGTPSPLPARSESRPTTRKSPKGPPLSVAAGLLFAGHLCLIQEGGLTCQESLVVGVGGLKGVLWGGSSEPLQSLPQVGIGAPQGGLPRPRTHLNSVKQWMPICFHHARRLAKPLRRPPSVCYQL</sequence>
<name>A0A7J7UTW6_PIPKU</name>
<reference evidence="2 3" key="1">
    <citation type="journal article" date="2020" name="Nature">
        <title>Six reference-quality genomes reveal evolution of bat adaptations.</title>
        <authorList>
            <person name="Jebb D."/>
            <person name="Huang Z."/>
            <person name="Pippel M."/>
            <person name="Hughes G.M."/>
            <person name="Lavrichenko K."/>
            <person name="Devanna P."/>
            <person name="Winkler S."/>
            <person name="Jermiin L.S."/>
            <person name="Skirmuntt E.C."/>
            <person name="Katzourakis A."/>
            <person name="Burkitt-Gray L."/>
            <person name="Ray D.A."/>
            <person name="Sullivan K.A.M."/>
            <person name="Roscito J.G."/>
            <person name="Kirilenko B.M."/>
            <person name="Davalos L.M."/>
            <person name="Corthals A.P."/>
            <person name="Power M.L."/>
            <person name="Jones G."/>
            <person name="Ransome R.D."/>
            <person name="Dechmann D.K.N."/>
            <person name="Locatelli A.G."/>
            <person name="Puechmaille S.J."/>
            <person name="Fedrigo O."/>
            <person name="Jarvis E.D."/>
            <person name="Hiller M."/>
            <person name="Vernes S.C."/>
            <person name="Myers E.W."/>
            <person name="Teeling E.C."/>
        </authorList>
    </citation>
    <scope>NUCLEOTIDE SEQUENCE [LARGE SCALE GENOMIC DNA]</scope>
    <source>
        <strain evidence="2">MPipKuh1</strain>
        <tissue evidence="2">Flight muscle</tissue>
    </source>
</reference>
<keyword evidence="3" id="KW-1185">Reference proteome</keyword>
<accession>A0A7J7UTW6</accession>
<organism evidence="2 3">
    <name type="scientific">Pipistrellus kuhlii</name>
    <name type="common">Kuhl's pipistrelle</name>
    <dbReference type="NCBI Taxonomy" id="59472"/>
    <lineage>
        <taxon>Eukaryota</taxon>
        <taxon>Metazoa</taxon>
        <taxon>Chordata</taxon>
        <taxon>Craniata</taxon>
        <taxon>Vertebrata</taxon>
        <taxon>Euteleostomi</taxon>
        <taxon>Mammalia</taxon>
        <taxon>Eutheria</taxon>
        <taxon>Laurasiatheria</taxon>
        <taxon>Chiroptera</taxon>
        <taxon>Yangochiroptera</taxon>
        <taxon>Vespertilionidae</taxon>
        <taxon>Pipistrellus</taxon>
    </lineage>
</organism>
<dbReference type="AlphaFoldDB" id="A0A7J7UTW6"/>
<proteinExistence type="predicted"/>
<dbReference type="EMBL" id="JACAGB010000018">
    <property type="protein sequence ID" value="KAF6316216.1"/>
    <property type="molecule type" value="Genomic_DNA"/>
</dbReference>
<evidence type="ECO:0000313" key="2">
    <source>
        <dbReference type="EMBL" id="KAF6316216.1"/>
    </source>
</evidence>